<feature type="compositionally biased region" description="Polar residues" evidence="4">
    <location>
        <begin position="782"/>
        <end position="797"/>
    </location>
</feature>
<comment type="caution">
    <text evidence="6">The sequence shown here is derived from an EMBL/GenBank/DDBJ whole genome shotgun (WGS) entry which is preliminary data.</text>
</comment>
<evidence type="ECO:0000313" key="6">
    <source>
        <dbReference type="EMBL" id="GAX85226.1"/>
    </source>
</evidence>
<dbReference type="SUPFAM" id="SSF109604">
    <property type="entry name" value="HD-domain/PDEase-like"/>
    <property type="match status" value="1"/>
</dbReference>
<dbReference type="OrthoDB" id="541199at2759"/>
<keyword evidence="2 3" id="KW-0378">Hydrolase</keyword>
<sequence length="1360" mass="146858">MEPLDAHFASNGSDILRVDIATEILASKGIDVLDRLIMGQQVSIEDIARTRALLMHFCGSRRPPSPPQAVREALRLALENSIDLSVPSMGHRYGEVESGLKGQIVSGGNLMGEEDEDVQASLLQMVGETPTFEHQFWREDEPIIQVGQAHVCFSPVPPPPLDQQEGRHIPSTQSLSCTIMAGSHVSGNRRSLSSTRKSMSGPSLAVRRPGGESFPISFKATSVGRRCPQANLPCQQFIVGSVGNQSMHAAGSLGYPTTTALSDAFHASFQASSLGCTGPHQRTSLAYEADVLSPLSQAHQPPASNLQPPAPLTTSSCLLRGGSPGLALNQGITMRGLSGKDHSATRRKSRRCAIELNENSFSRRSAFDSSSAQEVHKCTVTDSYVAESIAADMEEYDMVGDALEEVAIPSNKIQLAPDRIQPHAAHHGHPQQRRRWSMLSHGTHISEMLSRRLGLKGQDQVIHSLLPEISSASADRRRTGSDLMRPFASSGEVLVQGMISHMWYDHARAPRRPSSASINEEEALVVFSGGPGIVPGPMKNNSLKEARYMGLPTQQEETSEQVPEPHSSERPEGLETLQNVPKSIKNHSPKSGFLVRLLGACLSPPAADLTCKVSTPNTQQQPGSLNTKNVAETEAASTSNKSLTGSTGMRSAKNAAEKLVESPSKKLSRETDYFTTFRTTSSTSSPYFSALPTMVVSPVPTSVHTLAASPAPSPACPNMVESEYSAVIPHGVEAAASPAMPPFTKEATSPAPAASPAMPPLTKDATAPVNDQVVSIPVMSSPRLSPASQGVKSNTSPLEEEKDYSDEAIVSCVRQNPEEAEPEDVTEQLVTKTDTEEVEEVAQLELQDIPLRGHDKVEIITGDGLCKEASSVMTVTGRPSGTGQAMHEDGVDVECAIVGSGTAAAKLVSGHAVSAGILHGGEDLKLHEEGVKGDVSNEKLEADVELQSIMARPLQDRVTRALFGVDEWAFDSYELCEATADRPLSTLGFFLLKRSGVIEILQLPEGRLTRFLHTIEDGYLQNPYHGRTHAADVLRNFHVIATRGGLLRIMSDQRVMAGGKRIPAGGLGAPVPPATALSSPALAEHRQQQKQQDALLLLSVYLSAIIHDFDHRGLTNAFLITDQHPLALLYNDQSPMENHHVAAAFSVMLDEKQNFLAHLSRKAQVMLRNQMIQLVLGTDMKQHFPTCGLFASNVKAKALAAAASASVACRTSSDRADCHAERPLALEHVEPLSRLQLDEEAQLLVWKMALKCSDLGHLASPEDVHRRWVLALEEEMFRQGDLEKERGHVVSPLMDRAKAGITKSQPGFFNLIALPLFSSFVSVLPSAEPLLNQVKKNHTMWVSDMTAGFIFAKPTMNVHK</sequence>
<dbReference type="EC" id="3.1.4.-" evidence="3"/>
<evidence type="ECO:0000256" key="2">
    <source>
        <dbReference type="ARBA" id="ARBA00022801"/>
    </source>
</evidence>
<dbReference type="InterPro" id="IPR002073">
    <property type="entry name" value="PDEase_catalytic_dom"/>
</dbReference>
<gene>
    <name evidence="6" type="ORF">CEUSTIGMA_g12646.t1</name>
</gene>
<keyword evidence="1 3" id="KW-0479">Metal-binding</keyword>
<dbReference type="Pfam" id="PF00233">
    <property type="entry name" value="PDEase_I"/>
    <property type="match status" value="1"/>
</dbReference>
<keyword evidence="7" id="KW-1185">Reference proteome</keyword>
<feature type="domain" description="PDEase" evidence="5">
    <location>
        <begin position="942"/>
        <end position="1348"/>
    </location>
</feature>
<proteinExistence type="inferred from homology"/>
<dbReference type="GO" id="GO:0046872">
    <property type="term" value="F:metal ion binding"/>
    <property type="evidence" value="ECO:0007669"/>
    <property type="project" value="UniProtKB-KW"/>
</dbReference>
<evidence type="ECO:0000313" key="7">
    <source>
        <dbReference type="Proteomes" id="UP000232323"/>
    </source>
</evidence>
<feature type="region of interest" description="Disordered" evidence="4">
    <location>
        <begin position="744"/>
        <end position="765"/>
    </location>
</feature>
<feature type="compositionally biased region" description="Low complexity" evidence="4">
    <location>
        <begin position="747"/>
        <end position="756"/>
    </location>
</feature>
<evidence type="ECO:0000256" key="4">
    <source>
        <dbReference type="SAM" id="MobiDB-lite"/>
    </source>
</evidence>
<organism evidence="6 7">
    <name type="scientific">Chlamydomonas eustigma</name>
    <dbReference type="NCBI Taxonomy" id="1157962"/>
    <lineage>
        <taxon>Eukaryota</taxon>
        <taxon>Viridiplantae</taxon>
        <taxon>Chlorophyta</taxon>
        <taxon>core chlorophytes</taxon>
        <taxon>Chlorophyceae</taxon>
        <taxon>CS clade</taxon>
        <taxon>Chlamydomonadales</taxon>
        <taxon>Chlamydomonadaceae</taxon>
        <taxon>Chlamydomonas</taxon>
    </lineage>
</organism>
<feature type="region of interest" description="Disordered" evidence="4">
    <location>
        <begin position="614"/>
        <end position="665"/>
    </location>
</feature>
<dbReference type="Gene3D" id="1.10.1300.10">
    <property type="entry name" value="3'5'-cyclic nucleotide phosphodiesterase, catalytic domain"/>
    <property type="match status" value="1"/>
</dbReference>
<accession>A0A250XQA2</accession>
<comment type="cofactor">
    <cofactor evidence="3">
        <name>a divalent metal cation</name>
        <dbReference type="ChEBI" id="CHEBI:60240"/>
    </cofactor>
    <text evidence="3">Binds 2 divalent metal cations per subunit. Site 1 may preferentially bind zinc ions, while site 2 has a preference for magnesium and/or manganese ions.</text>
</comment>
<reference evidence="6 7" key="1">
    <citation type="submission" date="2017-08" db="EMBL/GenBank/DDBJ databases">
        <title>Acidophilic green algal genome provides insights into adaptation to an acidic environment.</title>
        <authorList>
            <person name="Hirooka S."/>
            <person name="Hirose Y."/>
            <person name="Kanesaki Y."/>
            <person name="Higuchi S."/>
            <person name="Fujiwara T."/>
            <person name="Onuma R."/>
            <person name="Era A."/>
            <person name="Ohbayashi R."/>
            <person name="Uzuka A."/>
            <person name="Nozaki H."/>
            <person name="Yoshikawa H."/>
            <person name="Miyagishima S.Y."/>
        </authorList>
    </citation>
    <scope>NUCLEOTIDE SEQUENCE [LARGE SCALE GENOMIC DNA]</scope>
    <source>
        <strain evidence="6 7">NIES-2499</strain>
    </source>
</reference>
<dbReference type="GO" id="GO:0004114">
    <property type="term" value="F:3',5'-cyclic-nucleotide phosphodiesterase activity"/>
    <property type="evidence" value="ECO:0007669"/>
    <property type="project" value="InterPro"/>
</dbReference>
<feature type="region of interest" description="Disordered" evidence="4">
    <location>
        <begin position="779"/>
        <end position="805"/>
    </location>
</feature>
<dbReference type="InterPro" id="IPR023174">
    <property type="entry name" value="PDEase_CS"/>
</dbReference>
<evidence type="ECO:0000256" key="3">
    <source>
        <dbReference type="RuleBase" id="RU363067"/>
    </source>
</evidence>
<protein>
    <recommendedName>
        <fullName evidence="3">Phosphodiesterase</fullName>
        <ecNumber evidence="3">3.1.4.-</ecNumber>
    </recommendedName>
</protein>
<dbReference type="GO" id="GO:0007165">
    <property type="term" value="P:signal transduction"/>
    <property type="evidence" value="ECO:0007669"/>
    <property type="project" value="InterPro"/>
</dbReference>
<dbReference type="PROSITE" id="PS00126">
    <property type="entry name" value="PDEASE_I_1"/>
    <property type="match status" value="1"/>
</dbReference>
<dbReference type="EMBL" id="BEGY01000156">
    <property type="protein sequence ID" value="GAX85226.1"/>
    <property type="molecule type" value="Genomic_DNA"/>
</dbReference>
<comment type="similarity">
    <text evidence="3">Belongs to the cyclic nucleotide phosphodiesterase family.</text>
</comment>
<feature type="compositionally biased region" description="Basic and acidic residues" evidence="4">
    <location>
        <begin position="655"/>
        <end position="665"/>
    </location>
</feature>
<feature type="region of interest" description="Disordered" evidence="4">
    <location>
        <begin position="186"/>
        <end position="208"/>
    </location>
</feature>
<feature type="region of interest" description="Disordered" evidence="4">
    <location>
        <begin position="552"/>
        <end position="573"/>
    </location>
</feature>
<dbReference type="Proteomes" id="UP000232323">
    <property type="component" value="Unassembled WGS sequence"/>
</dbReference>
<feature type="compositionally biased region" description="Polar residues" evidence="4">
    <location>
        <begin position="186"/>
        <end position="201"/>
    </location>
</feature>
<dbReference type="InterPro" id="IPR036971">
    <property type="entry name" value="PDEase_catalytic_dom_sf"/>
</dbReference>
<dbReference type="PROSITE" id="PS51845">
    <property type="entry name" value="PDEASE_I_2"/>
    <property type="match status" value="1"/>
</dbReference>
<evidence type="ECO:0000259" key="5">
    <source>
        <dbReference type="PROSITE" id="PS51845"/>
    </source>
</evidence>
<feature type="compositionally biased region" description="Polar residues" evidence="4">
    <location>
        <begin position="614"/>
        <end position="649"/>
    </location>
</feature>
<evidence type="ECO:0000256" key="1">
    <source>
        <dbReference type="ARBA" id="ARBA00022723"/>
    </source>
</evidence>
<dbReference type="PANTHER" id="PTHR11347">
    <property type="entry name" value="CYCLIC NUCLEOTIDE PHOSPHODIESTERASE"/>
    <property type="match status" value="1"/>
</dbReference>
<name>A0A250XQA2_9CHLO</name>